<accession>A0ABS1KVV9</accession>
<dbReference type="Pfam" id="PF02518">
    <property type="entry name" value="HATPase_c"/>
    <property type="match status" value="1"/>
</dbReference>
<keyword evidence="4" id="KW-0175">Coiled coil</keyword>
<evidence type="ECO:0000259" key="6">
    <source>
        <dbReference type="PROSITE" id="PS50109"/>
    </source>
</evidence>
<keyword evidence="8" id="KW-1185">Reference proteome</keyword>
<comment type="catalytic activity">
    <reaction evidence="1">
        <text>ATP + protein L-histidine = ADP + protein N-phospho-L-histidine.</text>
        <dbReference type="EC" id="2.7.13.3"/>
    </reaction>
</comment>
<dbReference type="InterPro" id="IPR005467">
    <property type="entry name" value="His_kinase_dom"/>
</dbReference>
<organism evidence="7 8">
    <name type="scientific">Chryseolinea lacunae</name>
    <dbReference type="NCBI Taxonomy" id="2801331"/>
    <lineage>
        <taxon>Bacteria</taxon>
        <taxon>Pseudomonadati</taxon>
        <taxon>Bacteroidota</taxon>
        <taxon>Cytophagia</taxon>
        <taxon>Cytophagales</taxon>
        <taxon>Fulvivirgaceae</taxon>
        <taxon>Chryseolinea</taxon>
    </lineage>
</organism>
<comment type="caution">
    <text evidence="7">The sequence shown here is derived from an EMBL/GenBank/DDBJ whole genome shotgun (WGS) entry which is preliminary data.</text>
</comment>
<proteinExistence type="predicted"/>
<dbReference type="InterPro" id="IPR019734">
    <property type="entry name" value="TPR_rpt"/>
</dbReference>
<keyword evidence="5" id="KW-0812">Transmembrane</keyword>
<evidence type="ECO:0000313" key="7">
    <source>
        <dbReference type="EMBL" id="MBL0743609.1"/>
    </source>
</evidence>
<evidence type="ECO:0000256" key="3">
    <source>
        <dbReference type="ARBA" id="ARBA00022553"/>
    </source>
</evidence>
<keyword evidence="3" id="KW-0597">Phosphoprotein</keyword>
<evidence type="ECO:0000256" key="1">
    <source>
        <dbReference type="ARBA" id="ARBA00000085"/>
    </source>
</evidence>
<dbReference type="SMART" id="SM00028">
    <property type="entry name" value="TPR"/>
    <property type="match status" value="4"/>
</dbReference>
<dbReference type="EC" id="2.7.13.3" evidence="2"/>
<sequence>MRIAFSFASLLIVVIGRAQFTPVEDSLEVLLPRLHGTEWVDACNTIAEENVYSDLSKLDRYADRADSLAQTLPYREGSLRAQINKSFALYWRGQIAEANARFIKQHAEAEQLKFVDGIHRSLEGVSITYFRLNQLDQYLATIQAGLKKAEALPDQQLKVQYTILWNQALGAYYVYRGQLAKGREVRNTNLAFAKEHHADHRLLGICLKNLGEIEIVEHHLSKAEPYLRDALAHFVHARDRHLYMSTLVLLATVYADQGQTAKAIAIYEDVASDTEKRGYKIGMADAYSDLSDLFIAQGKFARAIALQLKAIDIYRELNRLSNLMNARKALGETYMKLRNYPLAINNLKDVIFLSTQKGASGTNDVLLESFILLSEASLELNDAREAKGFARAAVALAGKSEVATDSVSALLAYAKVHLKLHETDSATALLTFLKKHLPNVELRREVALYYILEGELLARRHDYTKSEQAFRKALGLSHNSNFAEIQANALAGLYTISKVQNHPKEALTYFESLKTIQDSIYSVAASNEITEIIAQYQTSEKEKENIALKNKQLMQSAALRTQGITLLMVSTVLVITTLFVAFLVRANRINKRNSQELYNKNQEIALQNEEIKAQNEEITAQKEALSAQHTKLEQSLQDLKYTQAVLIHSEKMASLGQLTAGIAHEINNPVNFISNGVEGLSQEIETLIAVVNHYEGVAQDLPADKLEAVNALKKKLGFSSTLTDIKELTKTIQTGVERTSHIVRSLRTFSHEGQQAFSRVNLNEQLDATLIMTQSEMKGRIELVKAYDPNLPLVECRIGEINQVFMNLVMNATQAIAENGKIEIKTQSSTDGKSVSVTISDTGQGMSGDVLSRIFEPFFTTKEVGKGTGLGLAISNSIIEKHGGKITVQSVPGHGTTFTIMLPVWQPNVPQTA</sequence>
<dbReference type="SMART" id="SM00388">
    <property type="entry name" value="HisKA"/>
    <property type="match status" value="1"/>
</dbReference>
<evidence type="ECO:0000256" key="2">
    <source>
        <dbReference type="ARBA" id="ARBA00012438"/>
    </source>
</evidence>
<protein>
    <recommendedName>
        <fullName evidence="2">histidine kinase</fullName>
        <ecNumber evidence="2">2.7.13.3</ecNumber>
    </recommendedName>
</protein>
<evidence type="ECO:0000313" key="8">
    <source>
        <dbReference type="Proteomes" id="UP000613030"/>
    </source>
</evidence>
<evidence type="ECO:0000256" key="5">
    <source>
        <dbReference type="SAM" id="Phobius"/>
    </source>
</evidence>
<feature type="transmembrane region" description="Helical" evidence="5">
    <location>
        <begin position="564"/>
        <end position="584"/>
    </location>
</feature>
<dbReference type="Gene3D" id="1.25.40.10">
    <property type="entry name" value="Tetratricopeptide repeat domain"/>
    <property type="match status" value="3"/>
</dbReference>
<name>A0ABS1KVV9_9BACT</name>
<dbReference type="InterPro" id="IPR004358">
    <property type="entry name" value="Sig_transdc_His_kin-like_C"/>
</dbReference>
<dbReference type="PANTHER" id="PTHR43065:SF50">
    <property type="entry name" value="HISTIDINE KINASE"/>
    <property type="match status" value="1"/>
</dbReference>
<reference evidence="7 8" key="1">
    <citation type="submission" date="2021-01" db="EMBL/GenBank/DDBJ databases">
        <title>Chryseolinea sp. Jin1 Genome sequencing and assembly.</title>
        <authorList>
            <person name="Kim I."/>
        </authorList>
    </citation>
    <scope>NUCLEOTIDE SEQUENCE [LARGE SCALE GENOMIC DNA]</scope>
    <source>
        <strain evidence="7 8">Jin1</strain>
    </source>
</reference>
<dbReference type="RefSeq" id="WP_202012955.1">
    <property type="nucleotide sequence ID" value="NZ_JAERRB010000007.1"/>
</dbReference>
<dbReference type="InterPro" id="IPR011990">
    <property type="entry name" value="TPR-like_helical_dom_sf"/>
</dbReference>
<dbReference type="InterPro" id="IPR036890">
    <property type="entry name" value="HATPase_C_sf"/>
</dbReference>
<dbReference type="PANTHER" id="PTHR43065">
    <property type="entry name" value="SENSOR HISTIDINE KINASE"/>
    <property type="match status" value="1"/>
</dbReference>
<dbReference type="SUPFAM" id="SSF47384">
    <property type="entry name" value="Homodimeric domain of signal transducing histidine kinase"/>
    <property type="match status" value="1"/>
</dbReference>
<dbReference type="InterPro" id="IPR003594">
    <property type="entry name" value="HATPase_dom"/>
</dbReference>
<evidence type="ECO:0000256" key="4">
    <source>
        <dbReference type="SAM" id="Coils"/>
    </source>
</evidence>
<dbReference type="PROSITE" id="PS50109">
    <property type="entry name" value="HIS_KIN"/>
    <property type="match status" value="1"/>
</dbReference>
<dbReference type="Proteomes" id="UP000613030">
    <property type="component" value="Unassembled WGS sequence"/>
</dbReference>
<dbReference type="SUPFAM" id="SSF48452">
    <property type="entry name" value="TPR-like"/>
    <property type="match status" value="2"/>
</dbReference>
<dbReference type="InterPro" id="IPR036097">
    <property type="entry name" value="HisK_dim/P_sf"/>
</dbReference>
<dbReference type="CDD" id="cd00082">
    <property type="entry name" value="HisKA"/>
    <property type="match status" value="1"/>
</dbReference>
<keyword evidence="5" id="KW-0472">Membrane</keyword>
<dbReference type="SUPFAM" id="SSF55874">
    <property type="entry name" value="ATPase domain of HSP90 chaperone/DNA topoisomerase II/histidine kinase"/>
    <property type="match status" value="1"/>
</dbReference>
<dbReference type="Gene3D" id="3.30.565.10">
    <property type="entry name" value="Histidine kinase-like ATPase, C-terminal domain"/>
    <property type="match status" value="1"/>
</dbReference>
<feature type="domain" description="Histidine kinase" evidence="6">
    <location>
        <begin position="661"/>
        <end position="906"/>
    </location>
</feature>
<dbReference type="SMART" id="SM00387">
    <property type="entry name" value="HATPase_c"/>
    <property type="match status" value="1"/>
</dbReference>
<dbReference type="EMBL" id="JAERRB010000007">
    <property type="protein sequence ID" value="MBL0743609.1"/>
    <property type="molecule type" value="Genomic_DNA"/>
</dbReference>
<dbReference type="Gene3D" id="1.10.287.130">
    <property type="match status" value="1"/>
</dbReference>
<dbReference type="Pfam" id="PF13424">
    <property type="entry name" value="TPR_12"/>
    <property type="match status" value="1"/>
</dbReference>
<gene>
    <name evidence="7" type="ORF">JI741_20415</name>
</gene>
<dbReference type="PRINTS" id="PR00344">
    <property type="entry name" value="BCTRLSENSOR"/>
</dbReference>
<dbReference type="InterPro" id="IPR003661">
    <property type="entry name" value="HisK_dim/P_dom"/>
</dbReference>
<keyword evidence="5" id="KW-1133">Transmembrane helix</keyword>
<feature type="coiled-coil region" evidence="4">
    <location>
        <begin position="594"/>
        <end position="642"/>
    </location>
</feature>